<dbReference type="InterPro" id="IPR007627">
    <property type="entry name" value="RNA_pol_sigma70_r2"/>
</dbReference>
<evidence type="ECO:0000256" key="6">
    <source>
        <dbReference type="RuleBase" id="RU000716"/>
    </source>
</evidence>
<evidence type="ECO:0000259" key="8">
    <source>
        <dbReference type="Pfam" id="PF04545"/>
    </source>
</evidence>
<dbReference type="SUPFAM" id="SSF88946">
    <property type="entry name" value="Sigma2 domain of RNA polymerase sigma factors"/>
    <property type="match status" value="1"/>
</dbReference>
<keyword evidence="5 6" id="KW-0804">Transcription</keyword>
<dbReference type="Pfam" id="PF04542">
    <property type="entry name" value="Sigma70_r2"/>
    <property type="match status" value="1"/>
</dbReference>
<protein>
    <recommendedName>
        <fullName evidence="6">RNA polymerase sigma factor</fullName>
    </recommendedName>
</protein>
<evidence type="ECO:0000313" key="10">
    <source>
        <dbReference type="Proteomes" id="UP000231586"/>
    </source>
</evidence>
<evidence type="ECO:0000256" key="5">
    <source>
        <dbReference type="ARBA" id="ARBA00023163"/>
    </source>
</evidence>
<dbReference type="InterPro" id="IPR013325">
    <property type="entry name" value="RNA_pol_sigma_r2"/>
</dbReference>
<gene>
    <name evidence="9" type="ORF">CLV34_1207</name>
</gene>
<accession>A0A2M8WS31</accession>
<dbReference type="Gene3D" id="1.10.10.10">
    <property type="entry name" value="Winged helix-like DNA-binding domain superfamily/Winged helix DNA-binding domain"/>
    <property type="match status" value="1"/>
</dbReference>
<keyword evidence="2 6" id="KW-0805">Transcription regulation</keyword>
<dbReference type="NCBIfam" id="TIGR02937">
    <property type="entry name" value="sigma70-ECF"/>
    <property type="match status" value="1"/>
</dbReference>
<dbReference type="InterPro" id="IPR013324">
    <property type="entry name" value="RNA_pol_sigma_r3/r4-like"/>
</dbReference>
<evidence type="ECO:0000256" key="2">
    <source>
        <dbReference type="ARBA" id="ARBA00023015"/>
    </source>
</evidence>
<reference evidence="9 10" key="1">
    <citation type="submission" date="2017-11" db="EMBL/GenBank/DDBJ databases">
        <title>Genomic Encyclopedia of Archaeal and Bacterial Type Strains, Phase II (KMG-II): From Individual Species to Whole Genera.</title>
        <authorList>
            <person name="Goeker M."/>
        </authorList>
    </citation>
    <scope>NUCLEOTIDE SEQUENCE [LARGE SCALE GENOMIC DNA]</scope>
    <source>
        <strain evidence="9 10">DSM 22413</strain>
    </source>
</reference>
<dbReference type="EMBL" id="PGTZ01000007">
    <property type="protein sequence ID" value="PJI93733.1"/>
    <property type="molecule type" value="Genomic_DNA"/>
</dbReference>
<dbReference type="GO" id="GO:0003677">
    <property type="term" value="F:DNA binding"/>
    <property type="evidence" value="ECO:0007669"/>
    <property type="project" value="UniProtKB-KW"/>
</dbReference>
<proteinExistence type="inferred from homology"/>
<comment type="similarity">
    <text evidence="1 6">Belongs to the sigma-70 factor family. ECF subfamily.</text>
</comment>
<dbReference type="GO" id="GO:0006352">
    <property type="term" value="P:DNA-templated transcription initiation"/>
    <property type="evidence" value="ECO:0007669"/>
    <property type="project" value="InterPro"/>
</dbReference>
<dbReference type="SUPFAM" id="SSF88659">
    <property type="entry name" value="Sigma3 and sigma4 domains of RNA polymerase sigma factors"/>
    <property type="match status" value="1"/>
</dbReference>
<dbReference type="Pfam" id="PF04545">
    <property type="entry name" value="Sigma70_r4"/>
    <property type="match status" value="1"/>
</dbReference>
<dbReference type="Gene3D" id="1.10.1740.10">
    <property type="match status" value="1"/>
</dbReference>
<sequence>MSASAQGDEDDDVRVLGERLRAGDDAALEEAYGRWGTLVHTIALRGTGDARLAEDVTQQVFVAAWRGRASFDPGIRPLPAWLVGIARHTVSDVLAARARDARLAARAVVASAGSTVVAADPTVDAVVDAVVVSEGLARVGQPRRSVLELAFFAQLTHREIAEHLGMPLGTVKSHVRRGLLELREVLEVTDEPS</sequence>
<dbReference type="InterPro" id="IPR039425">
    <property type="entry name" value="RNA_pol_sigma-70-like"/>
</dbReference>
<dbReference type="Proteomes" id="UP000231586">
    <property type="component" value="Unassembled WGS sequence"/>
</dbReference>
<keyword evidence="4 6" id="KW-0238">DNA-binding</keyword>
<comment type="caution">
    <text evidence="9">The sequence shown here is derived from an EMBL/GenBank/DDBJ whole genome shotgun (WGS) entry which is preliminary data.</text>
</comment>
<feature type="domain" description="RNA polymerase sigma-70 region 4" evidence="8">
    <location>
        <begin position="144"/>
        <end position="184"/>
    </location>
</feature>
<evidence type="ECO:0000259" key="7">
    <source>
        <dbReference type="Pfam" id="PF04542"/>
    </source>
</evidence>
<name>A0A2M8WS31_9MICO</name>
<evidence type="ECO:0000313" key="9">
    <source>
        <dbReference type="EMBL" id="PJI93733.1"/>
    </source>
</evidence>
<dbReference type="PANTHER" id="PTHR43133:SF62">
    <property type="entry name" value="RNA POLYMERASE SIGMA FACTOR SIGZ"/>
    <property type="match status" value="1"/>
</dbReference>
<keyword evidence="3 6" id="KW-0731">Sigma factor</keyword>
<evidence type="ECO:0000256" key="3">
    <source>
        <dbReference type="ARBA" id="ARBA00023082"/>
    </source>
</evidence>
<dbReference type="PANTHER" id="PTHR43133">
    <property type="entry name" value="RNA POLYMERASE ECF-TYPE SIGMA FACTO"/>
    <property type="match status" value="1"/>
</dbReference>
<dbReference type="PROSITE" id="PS01063">
    <property type="entry name" value="SIGMA70_ECF"/>
    <property type="match status" value="1"/>
</dbReference>
<dbReference type="InterPro" id="IPR036388">
    <property type="entry name" value="WH-like_DNA-bd_sf"/>
</dbReference>
<evidence type="ECO:0000256" key="4">
    <source>
        <dbReference type="ARBA" id="ARBA00023125"/>
    </source>
</evidence>
<dbReference type="InterPro" id="IPR014284">
    <property type="entry name" value="RNA_pol_sigma-70_dom"/>
</dbReference>
<keyword evidence="10" id="KW-1185">Reference proteome</keyword>
<dbReference type="GO" id="GO:0016987">
    <property type="term" value="F:sigma factor activity"/>
    <property type="evidence" value="ECO:0007669"/>
    <property type="project" value="UniProtKB-KW"/>
</dbReference>
<dbReference type="AlphaFoldDB" id="A0A2M8WS31"/>
<evidence type="ECO:0000256" key="1">
    <source>
        <dbReference type="ARBA" id="ARBA00010641"/>
    </source>
</evidence>
<dbReference type="InterPro" id="IPR000838">
    <property type="entry name" value="RNA_pol_sigma70_ECF_CS"/>
</dbReference>
<feature type="domain" description="RNA polymerase sigma-70 region 2" evidence="7">
    <location>
        <begin position="32"/>
        <end position="99"/>
    </location>
</feature>
<dbReference type="InterPro" id="IPR007630">
    <property type="entry name" value="RNA_pol_sigma70_r4"/>
</dbReference>
<dbReference type="RefSeq" id="WP_245859036.1">
    <property type="nucleotide sequence ID" value="NZ_PGTZ01000007.1"/>
</dbReference>
<organism evidence="9 10">
    <name type="scientific">Luteimicrobium subarcticum</name>
    <dbReference type="NCBI Taxonomy" id="620910"/>
    <lineage>
        <taxon>Bacteria</taxon>
        <taxon>Bacillati</taxon>
        <taxon>Actinomycetota</taxon>
        <taxon>Actinomycetes</taxon>
        <taxon>Micrococcales</taxon>
        <taxon>Luteimicrobium</taxon>
    </lineage>
</organism>
<dbReference type="CDD" id="cd06171">
    <property type="entry name" value="Sigma70_r4"/>
    <property type="match status" value="1"/>
</dbReference>